<keyword evidence="3 5" id="KW-1133">Transmembrane helix</keyword>
<keyword evidence="2 5" id="KW-0812">Transmembrane</keyword>
<feature type="transmembrane region" description="Helical" evidence="5">
    <location>
        <begin position="119"/>
        <end position="137"/>
    </location>
</feature>
<feature type="transmembrane region" description="Helical" evidence="5">
    <location>
        <begin position="95"/>
        <end position="113"/>
    </location>
</feature>
<comment type="subcellular location">
    <subcellularLocation>
        <location evidence="1">Membrane</location>
        <topology evidence="1">Multi-pass membrane protein</topology>
    </subcellularLocation>
</comment>
<evidence type="ECO:0000256" key="1">
    <source>
        <dbReference type="ARBA" id="ARBA00004141"/>
    </source>
</evidence>
<dbReference type="EMBL" id="BAAAYX010000020">
    <property type="protein sequence ID" value="GAA3714574.1"/>
    <property type="molecule type" value="Genomic_DNA"/>
</dbReference>
<evidence type="ECO:0000256" key="4">
    <source>
        <dbReference type="ARBA" id="ARBA00023136"/>
    </source>
</evidence>
<proteinExistence type="predicted"/>
<evidence type="ECO:0000256" key="3">
    <source>
        <dbReference type="ARBA" id="ARBA00022989"/>
    </source>
</evidence>
<dbReference type="Pfam" id="PF13515">
    <property type="entry name" value="FUSC_2"/>
    <property type="match status" value="1"/>
</dbReference>
<feature type="domain" description="Integral membrane bound transporter" evidence="6">
    <location>
        <begin position="60"/>
        <end position="181"/>
    </location>
</feature>
<dbReference type="RefSeq" id="WP_344813955.1">
    <property type="nucleotide sequence ID" value="NZ_BAAAYX010000020.1"/>
</dbReference>
<dbReference type="InterPro" id="IPR049453">
    <property type="entry name" value="Memb_transporter_dom"/>
</dbReference>
<feature type="transmembrane region" description="Helical" evidence="5">
    <location>
        <begin position="47"/>
        <end position="64"/>
    </location>
</feature>
<gene>
    <name evidence="7" type="ORF">GCM10022204_37160</name>
</gene>
<reference evidence="8" key="1">
    <citation type="journal article" date="2019" name="Int. J. Syst. Evol. Microbiol.">
        <title>The Global Catalogue of Microorganisms (GCM) 10K type strain sequencing project: providing services to taxonomists for standard genome sequencing and annotation.</title>
        <authorList>
            <consortium name="The Broad Institute Genomics Platform"/>
            <consortium name="The Broad Institute Genome Sequencing Center for Infectious Disease"/>
            <person name="Wu L."/>
            <person name="Ma J."/>
        </authorList>
    </citation>
    <scope>NUCLEOTIDE SEQUENCE [LARGE SCALE GENOMIC DNA]</scope>
    <source>
        <strain evidence="8">JCM 16548</strain>
    </source>
</reference>
<keyword evidence="8" id="KW-1185">Reference proteome</keyword>
<comment type="caution">
    <text evidence="7">The sequence shown here is derived from an EMBL/GenBank/DDBJ whole genome shotgun (WGS) entry which is preliminary data.</text>
</comment>
<name>A0ABP7EAW2_9ACTN</name>
<evidence type="ECO:0000256" key="5">
    <source>
        <dbReference type="SAM" id="Phobius"/>
    </source>
</evidence>
<organism evidence="7 8">
    <name type="scientific">Microlunatus aurantiacus</name>
    <dbReference type="NCBI Taxonomy" id="446786"/>
    <lineage>
        <taxon>Bacteria</taxon>
        <taxon>Bacillati</taxon>
        <taxon>Actinomycetota</taxon>
        <taxon>Actinomycetes</taxon>
        <taxon>Propionibacteriales</taxon>
        <taxon>Propionibacteriaceae</taxon>
        <taxon>Microlunatus</taxon>
    </lineage>
</organism>
<keyword evidence="4 5" id="KW-0472">Membrane</keyword>
<feature type="transmembrane region" description="Helical" evidence="5">
    <location>
        <begin position="165"/>
        <end position="185"/>
    </location>
</feature>
<accession>A0ABP7EAW2</accession>
<protein>
    <submittedName>
        <fullName evidence="7">Aromatic acid exporter family protein</fullName>
    </submittedName>
</protein>
<evidence type="ECO:0000313" key="8">
    <source>
        <dbReference type="Proteomes" id="UP001500051"/>
    </source>
</evidence>
<evidence type="ECO:0000256" key="2">
    <source>
        <dbReference type="ARBA" id="ARBA00022692"/>
    </source>
</evidence>
<evidence type="ECO:0000259" key="6">
    <source>
        <dbReference type="Pfam" id="PF13515"/>
    </source>
</evidence>
<evidence type="ECO:0000313" key="7">
    <source>
        <dbReference type="EMBL" id="GAA3714574.1"/>
    </source>
</evidence>
<feature type="transmembrane region" description="Helical" evidence="5">
    <location>
        <begin position="70"/>
        <end position="88"/>
    </location>
</feature>
<sequence length="384" mass="41051">MLRSFSVADDRSALDKVRLRAFDLSERTTRLGYRSAQRRLARWRGRGFLIAQCAVTAGLAWLMARELLQHAAPFFAPVAAILVLNVTYGNRLRRGVEVAIGVALGVLVGDVFVSVFGTGVWQIMVVVALAMSLASLLGAGQLMTIQAAVQAVIVTTLLPDPGAGFGRWLDAVVGCALALAVATLAPSAPLRRPGILAAQLLQELAATLRAAATALRDGDESAADLVLERAREGEAQLKTLQDAADEGLAVVRQSPFRRRQLGSALAYAQLAEPLDRASRNLRVLARRSATAVWRGDTVPESYLRLLESNAGLAERMASDLHEGKLPVAARKLLVAAARETSHLPVADSISAVVILAQARSILVDLMELTGLDYADARELIPDMD</sequence>
<dbReference type="Proteomes" id="UP001500051">
    <property type="component" value="Unassembled WGS sequence"/>
</dbReference>